<dbReference type="GeneID" id="734862"/>
<evidence type="ECO:0000256" key="5">
    <source>
        <dbReference type="SAM" id="MobiDB-lite"/>
    </source>
</evidence>
<proteinExistence type="inferred from homology"/>
<dbReference type="OMA" id="HTMIRAP"/>
<evidence type="ECO:0000313" key="7">
    <source>
        <dbReference type="RefSeq" id="XP_041428093.1"/>
    </source>
</evidence>
<dbReference type="STRING" id="8355.A0A1L8FCZ2"/>
<dbReference type="Xenbase" id="XB-GENE-6255000">
    <property type="gene designation" value="cfap126.L"/>
</dbReference>
<dbReference type="RefSeq" id="XP_041428093.1">
    <property type="nucleotide sequence ID" value="XM_041572159.1"/>
</dbReference>
<sequence length="180" mass="19851">MATHYSANQYQSAFTPKQLHCWSIPKDFKQHPSTHDGYTQFIANERGHLLAGVPRSQKNPWGTFLGTWDLPTKIPPSKLSLTSRSAEASKRLTNWIQNSEELLHACNGLQPQISGKASGKTDPPRDSSQGQQDPPVEESNKQTPLYRGRSKAESNRSSHRSVSSEKGGITAGDKVLQAQS</sequence>
<accession>A0A1L8FCZ2</accession>
<dbReference type="PaxDb" id="8355-A0A1L8FCZ2"/>
<dbReference type="Pfam" id="PF22611">
    <property type="entry name" value="CFAP126"/>
    <property type="match status" value="1"/>
</dbReference>
<protein>
    <recommendedName>
        <fullName evidence="2">Protein Flattop</fullName>
    </recommendedName>
    <alternativeName>
        <fullName evidence="3">Cilia- and flagella-associated protein 126</fullName>
    </alternativeName>
</protein>
<dbReference type="CDD" id="cd23705">
    <property type="entry name" value="Flattop"/>
    <property type="match status" value="1"/>
</dbReference>
<dbReference type="AGR" id="Xenbase:XB-GENE-6255000"/>
<comment type="similarity">
    <text evidence="1">Belongs to the Flattop family.</text>
</comment>
<gene>
    <name evidence="7 8" type="primary">cfap126.L</name>
    <name evidence="7" type="synonym">cfap126</name>
    <name evidence="7" type="synonym">fltp</name>
</gene>
<dbReference type="GO" id="GO:0044782">
    <property type="term" value="P:cilium organization"/>
    <property type="evidence" value="ECO:0000318"/>
    <property type="project" value="GO_Central"/>
</dbReference>
<dbReference type="Bgee" id="734862">
    <property type="expression patterns" value="Expressed in testis and 18 other cell types or tissues"/>
</dbReference>
<dbReference type="PANTHER" id="PTHR34639">
    <property type="entry name" value="PROTEIN FLATTOP"/>
    <property type="match status" value="1"/>
</dbReference>
<evidence type="ECO:0000256" key="1">
    <source>
        <dbReference type="ARBA" id="ARBA00009887"/>
    </source>
</evidence>
<dbReference type="Proteomes" id="UP000186698">
    <property type="component" value="Chromosome 8L"/>
</dbReference>
<keyword evidence="6" id="KW-1185">Reference proteome</keyword>
<evidence type="ECO:0000256" key="4">
    <source>
        <dbReference type="ARBA" id="ARBA00045261"/>
    </source>
</evidence>
<feature type="region of interest" description="Disordered" evidence="5">
    <location>
        <begin position="111"/>
        <end position="180"/>
    </location>
</feature>
<comment type="function">
    <text evidence="4">Microtubule inner protein (MIP) part of the dynein-decorated doublet microtubules (DMTs) in cilia axoneme. Acts as a regulator of cilium basal body docking and positioning in mono- and multiciliated cells. Regulates basal body docking and cilia formation in multiciliated lung cells. Regulates kinocilium positioning and stereocilia bundle morphogenesis in the inner ear.</text>
</comment>
<organism evidence="6 7">
    <name type="scientific">Xenopus laevis</name>
    <name type="common">African clawed frog</name>
    <dbReference type="NCBI Taxonomy" id="8355"/>
    <lineage>
        <taxon>Eukaryota</taxon>
        <taxon>Metazoa</taxon>
        <taxon>Chordata</taxon>
        <taxon>Craniata</taxon>
        <taxon>Vertebrata</taxon>
        <taxon>Euteleostomi</taxon>
        <taxon>Amphibia</taxon>
        <taxon>Batrachia</taxon>
        <taxon>Anura</taxon>
        <taxon>Pipoidea</taxon>
        <taxon>Pipidae</taxon>
        <taxon>Xenopodinae</taxon>
        <taxon>Xenopus</taxon>
        <taxon>Xenopus</taxon>
    </lineage>
</organism>
<reference evidence="7" key="1">
    <citation type="submission" date="2025-08" db="UniProtKB">
        <authorList>
            <consortium name="RefSeq"/>
        </authorList>
    </citation>
    <scope>IDENTIFICATION</scope>
    <source>
        <strain evidence="7">J_2021</strain>
        <tissue evidence="7">Erythrocytes</tissue>
    </source>
</reference>
<dbReference type="GO" id="GO:0036064">
    <property type="term" value="C:ciliary basal body"/>
    <property type="evidence" value="ECO:0000318"/>
    <property type="project" value="GO_Central"/>
</dbReference>
<dbReference type="CTD" id="734862"/>
<dbReference type="AlphaFoldDB" id="A0A1L8FCZ2"/>
<evidence type="ECO:0000256" key="3">
    <source>
        <dbReference type="ARBA" id="ARBA00033306"/>
    </source>
</evidence>
<evidence type="ECO:0000313" key="6">
    <source>
        <dbReference type="Proteomes" id="UP000186698"/>
    </source>
</evidence>
<dbReference type="PANTHER" id="PTHR34639:SF1">
    <property type="entry name" value="PROTEIN FLATTOP"/>
    <property type="match status" value="1"/>
</dbReference>
<dbReference type="InterPro" id="IPR038797">
    <property type="entry name" value="Fltp"/>
</dbReference>
<name>A0A1L8FCZ2_XENLA</name>
<evidence type="ECO:0000256" key="2">
    <source>
        <dbReference type="ARBA" id="ARBA00019181"/>
    </source>
</evidence>
<evidence type="ECO:0000313" key="8">
    <source>
        <dbReference type="Xenbase" id="XB-GENE-6255000"/>
    </source>
</evidence>